<reference evidence="14 26" key="2">
    <citation type="submission" date="2017-07" db="EMBL/GenBank/DDBJ databases">
        <authorList>
            <person name="Zhi S."/>
            <person name="Banting G."/>
            <person name="Neumann N."/>
        </authorList>
    </citation>
    <scope>NUCLEOTIDE SEQUENCE [LARGE SCALE GENOMIC DNA]</scope>
    <source>
        <strain evidence="14 26">WW41</strain>
    </source>
</reference>
<reference evidence="29 30" key="17">
    <citation type="submission" date="2019-08" db="EMBL/GenBank/DDBJ databases">
        <title>Whole genome analysis of cultivated E. coli strains isolated from CD patients and healthy donors.</title>
        <authorList>
            <person name="Siniagina M.N."/>
            <person name="Markelova M.I."/>
            <person name="Laikov A.V."/>
            <person name="Boulygina E.A."/>
            <person name="Khusnutdinova D.R."/>
            <person name="Kharchenko A."/>
            <person name="Grigoryeva T.V."/>
        </authorList>
    </citation>
    <scope>NUCLEOTIDE SEQUENCE [LARGE SCALE GENOMIC DNA]</scope>
    <source>
        <strain evidence="18 29">1_45_11</strain>
        <strain evidence="19 30">3_77_5</strain>
    </source>
</reference>
<reference evidence="1 21" key="4">
    <citation type="submission" date="2017-10" db="EMBL/GenBank/DDBJ databases">
        <title>Genome and in vitro analysis of Escherichia coli resistant to antibiotic.</title>
        <authorList>
            <person name="Pereira U.P."/>
            <person name="Facimoto C.T."/>
            <person name="Campos P.A."/>
            <person name="Araujo B.F."/>
            <person name="Royer S."/>
            <person name="Goncalves I.R."/>
            <person name="Ferreira M.L."/>
            <person name="Gontijo P."/>
            <person name="Ribas R.M."/>
        </authorList>
    </citation>
    <scope>NUCLEOTIDE SEQUENCE [LARGE SCALE GENOMIC DNA]</scope>
    <source>
        <strain evidence="1 21">UFU_EC98</strain>
    </source>
</reference>
<evidence type="ECO:0000313" key="23">
    <source>
        <dbReference type="Proteomes" id="UP000239554"/>
    </source>
</evidence>
<evidence type="ECO:0000313" key="8">
    <source>
        <dbReference type="EMBL" id="EGE1990256.1"/>
    </source>
</evidence>
<evidence type="ECO:0000313" key="25">
    <source>
        <dbReference type="Proteomes" id="UP000256244"/>
    </source>
</evidence>
<dbReference type="Proteomes" id="UP000460351">
    <property type="component" value="Unassembled WGS sequence"/>
</dbReference>
<dbReference type="Proteomes" id="UP000321461">
    <property type="component" value="Unassembled WGS sequence"/>
</dbReference>
<reference evidence="8" key="8">
    <citation type="submission" date="2018-05" db="EMBL/GenBank/DDBJ databases">
        <authorList>
            <person name="Ashton P.M."/>
            <person name="Dallman T."/>
            <person name="Nair S."/>
            <person name="De Pinna E."/>
            <person name="Peters T."/>
            <person name="Grant K."/>
        </authorList>
    </citation>
    <scope>NUCLEOTIDE SEQUENCE</scope>
    <source>
        <strain evidence="8">412057</strain>
    </source>
</reference>
<reference evidence="2 22" key="5">
    <citation type="submission" date="2017-10" db="EMBL/GenBank/DDBJ databases">
        <title>mcr-1 positive E.coli isolates in China.</title>
        <authorList>
            <person name="Li B."/>
            <person name="Wang X."/>
        </authorList>
    </citation>
    <scope>NUCLEOTIDE SEQUENCE [LARGE SCALE GENOMIC DNA]</scope>
    <source>
        <strain evidence="2 22">14EC029</strain>
    </source>
</reference>
<dbReference type="EMBL" id="AASDBN010000135">
    <property type="protein sequence ID" value="EFB1701002.1"/>
    <property type="molecule type" value="Genomic_DNA"/>
</dbReference>
<dbReference type="EMBL" id="DABHXT010000032">
    <property type="protein sequence ID" value="HAJ5960163.1"/>
    <property type="molecule type" value="Genomic_DNA"/>
</dbReference>
<reference evidence="12 33" key="18">
    <citation type="journal article" date="2020" name="Int. J. Nanomedicine">
        <title>Consequences Of Long-Term Bacteria's Exposure To Silver Nanoformulations With Different PhysicoChemical Properties.</title>
        <authorList>
            <person name="Kedziora A."/>
            <person name="Wernecki M."/>
            <person name="Korzekwa K."/>
            <person name="Speruda M."/>
            <person name="Gerasymchuk Y."/>
            <person name="Lukowiak A."/>
            <person name="Bugla-Ploskonska G."/>
        </authorList>
    </citation>
    <scope>NUCLEOTIDE SEQUENCE [LARGE SCALE GENOMIC DNA]</scope>
    <source>
        <strain evidence="12 33">ATCC 11230</strain>
    </source>
</reference>
<dbReference type="EMBL" id="AAVTXU010000124">
    <property type="protein sequence ID" value="EGE1990256.1"/>
    <property type="molecule type" value="Genomic_DNA"/>
</dbReference>
<evidence type="ECO:0000313" key="12">
    <source>
        <dbReference type="EMBL" id="NDR93917.1"/>
    </source>
</evidence>
<dbReference type="Proteomes" id="UP000531916">
    <property type="component" value="Unassembled WGS sequence"/>
</dbReference>
<accession>A0A1M3RRZ6</accession>
<dbReference type="Proteomes" id="UP000359125">
    <property type="component" value="Unassembled WGS sequence"/>
</dbReference>
<reference evidence="7 35" key="15">
    <citation type="submission" date="2019-05" db="EMBL/GenBank/DDBJ databases">
        <authorList>
            <consortium name="NARMS: The National Antimicrobial Resistance Monitoring System"/>
        </authorList>
    </citation>
    <scope>NUCLEOTIDE SEQUENCE [LARGE SCALE GENOMIC DNA]</scope>
    <source>
        <strain evidence="7 35">CVM N18EC122</strain>
        <strain evidence="6 34">FSIS11919500</strain>
    </source>
</reference>
<dbReference type="Proteomes" id="UP000533284">
    <property type="component" value="Unassembled WGS sequence"/>
</dbReference>
<dbReference type="Proteomes" id="UP000321295">
    <property type="component" value="Unassembled WGS sequence"/>
</dbReference>
<dbReference type="Proteomes" id="UP000288459">
    <property type="component" value="Unassembled WGS sequence"/>
</dbReference>
<evidence type="ECO:0000313" key="18">
    <source>
        <dbReference type="EMBL" id="TXQ32413.1"/>
    </source>
</evidence>
<reference evidence="11 32" key="13">
    <citation type="journal article" date="2019" name="Microorganisms">
        <title>Characteristics of Carbapenem-Resistant and Colistin-Resistant Escherichia coli Co-Producing NDM-1 and MCR-1 from Pig Farms in China.</title>
        <authorList>
            <person name="Peng Z."/>
            <person name="Li X."/>
            <person name="Hu Z."/>
            <person name="Li Z."/>
            <person name="Lv Y."/>
            <person name="Lei M."/>
            <person name="Wu B."/>
            <person name="Chen H."/>
            <person name="Wang X."/>
        </authorList>
    </citation>
    <scope>NUCLEOTIDE SEQUENCE [LARGE SCALE GENOMIC DNA]</scope>
    <source>
        <strain evidence="11 32">RXD010</strain>
    </source>
</reference>
<dbReference type="Proteomes" id="UP000256244">
    <property type="component" value="Chromosome"/>
</dbReference>
<evidence type="ECO:0000313" key="20">
    <source>
        <dbReference type="Proteomes" id="UP000197270"/>
    </source>
</evidence>
<dbReference type="EMBL" id="CP024092">
    <property type="protein sequence ID" value="ATP24406.1"/>
    <property type="molecule type" value="Genomic_DNA"/>
</dbReference>
<reference evidence="3 23" key="7">
    <citation type="journal article" date="2018" name="MBio">
        <title>Genomic Analysis of Hospital Plumbing Reveals Diverse Reservoir of Bacterial Plasmids Conferring Carbapenem Resistance.</title>
        <authorList>
            <consortium name="NISC Comparative Sequencing Program"/>
            <person name="Weingarten R.A."/>
            <person name="Johnson R.C."/>
            <person name="Conlan S."/>
            <person name="Ramsburg A.M."/>
            <person name="Dekker J.P."/>
            <person name="Lau A.F."/>
            <person name="Khil P."/>
            <person name="Odom R.T."/>
            <person name="Deming C."/>
            <person name="Park M."/>
            <person name="Thomas P.J."/>
            <person name="Henderson D.K."/>
            <person name="Palmore T.N."/>
            <person name="Segre J.A."/>
            <person name="Frank K.M."/>
        </authorList>
    </citation>
    <scope>NUCLEOTIDE SEQUENCE [LARGE SCALE GENOMIC DNA]</scope>
    <source>
        <strain evidence="3 23">ECONIH4</strain>
    </source>
</reference>
<evidence type="ECO:0000313" key="2">
    <source>
        <dbReference type="EMBL" id="AUJ99070.1"/>
    </source>
</evidence>
<evidence type="ECO:0000313" key="22">
    <source>
        <dbReference type="Proteomes" id="UP000234238"/>
    </source>
</evidence>
<evidence type="ECO:0000313" key="36">
    <source>
        <dbReference type="Proteomes" id="UP000533284"/>
    </source>
</evidence>
<dbReference type="EMBL" id="AASEBA010000024">
    <property type="protein sequence ID" value="EFC9750369.1"/>
    <property type="molecule type" value="Genomic_DNA"/>
</dbReference>
<evidence type="ECO:0000313" key="16">
    <source>
        <dbReference type="EMBL" id="RVE17032.1"/>
    </source>
</evidence>
<evidence type="ECO:0000313" key="19">
    <source>
        <dbReference type="EMBL" id="TXT00472.1"/>
    </source>
</evidence>
<dbReference type="EMBL" id="CP024141">
    <property type="protein sequence ID" value="AUJ99070.1"/>
    <property type="molecule type" value="Genomic_DNA"/>
</dbReference>
<evidence type="ECO:0000313" key="34">
    <source>
        <dbReference type="Proteomes" id="UP000531916"/>
    </source>
</evidence>
<evidence type="ECO:0000313" key="35">
    <source>
        <dbReference type="Proteomes" id="UP000532204"/>
    </source>
</evidence>
<evidence type="ECO:0000313" key="14">
    <source>
        <dbReference type="EMBL" id="OZP03227.1"/>
    </source>
</evidence>
<sequence>MYTFINRWPIPQGLWSWNVNDPGASNRKPDGIRLVPSVNTGTYNRNGFSIHSCLNAFGPSLGPRFCSEGCITGLSNDMQKLNELIFSEPDSTLTVTD</sequence>
<dbReference type="Proteomes" id="UP000197270">
    <property type="component" value="Unassembled WGS sequence"/>
</dbReference>
<evidence type="ECO:0000313" key="24">
    <source>
        <dbReference type="Proteomes" id="UP000253687"/>
    </source>
</evidence>
<dbReference type="Proteomes" id="UP000854059">
    <property type="component" value="Unassembled WGS sequence"/>
</dbReference>
<reference evidence="16 27" key="3">
    <citation type="submission" date="2017-08" db="EMBL/GenBank/DDBJ databases">
        <title>Sequencing of Escherichia coli CCPM 6219.</title>
        <authorList>
            <person name="Liu S.-L."/>
            <person name="Zhou Y.-J."/>
            <person name="Zhao M.-F."/>
        </authorList>
    </citation>
    <scope>NUCLEOTIDE SEQUENCE [LARGE SCALE GENOMIC DNA]</scope>
    <source>
        <strain evidence="16 27">CCPM 6219</strain>
    </source>
</reference>
<reference evidence="15 24" key="9">
    <citation type="submission" date="2018-07" db="EMBL/GenBank/DDBJ databases">
        <title>Whole Genome Sequence Analysis of Avian Pathogenic E. coli - An Australian Perspective.</title>
        <authorList>
            <person name="Cummins M.L."/>
            <person name="Reid C.J."/>
            <person name="Roy Chowdhury P."/>
            <person name="Bushell R."/>
            <person name="Esbert N."/>
            <person name="Tivendale K.A."/>
            <person name="Noormohammadi A.H."/>
            <person name="Islam S."/>
            <person name="Marenda M.S."/>
            <person name="Browning G.F."/>
            <person name="Markham P.F."/>
            <person name="Djordjevic S.P."/>
        </authorList>
    </citation>
    <scope>NUCLEOTIDE SEQUENCE [LARGE SCALE GENOMIC DNA]</scope>
    <source>
        <strain evidence="15 24">AVC211</strain>
    </source>
</reference>
<protein>
    <submittedName>
        <fullName evidence="5">Type IV secretion protein Rhs</fullName>
    </submittedName>
</protein>
<dbReference type="EMBL" id="VLTB01000356">
    <property type="protein sequence ID" value="NDR93917.1"/>
    <property type="molecule type" value="Genomic_DNA"/>
</dbReference>
<proteinExistence type="predicted"/>
<dbReference type="Proteomes" id="UP000234238">
    <property type="component" value="Chromosome"/>
</dbReference>
<dbReference type="EMBL" id="RYCF01000061">
    <property type="protein sequence ID" value="MQK25918.1"/>
    <property type="molecule type" value="Genomic_DNA"/>
</dbReference>
<dbReference type="EMBL" id="NPIM01000001">
    <property type="protein sequence ID" value="RVE17032.1"/>
    <property type="molecule type" value="Genomic_DNA"/>
</dbReference>
<reference evidence="17 28" key="14">
    <citation type="submission" date="2019-01" db="EMBL/GenBank/DDBJ databases">
        <title>Genomic analysis of febrile catheter-associated UTI E. coli isolates.</title>
        <authorList>
            <person name="Potter R."/>
            <person name="Zou Z."/>
            <person name="Henderson J."/>
            <person name="Dantas G."/>
        </authorList>
    </citation>
    <scope>NUCLEOTIDE SEQUENCE [LARGE SCALE GENOMIC DNA]</scope>
    <source>
        <strain evidence="17 28">49_rectal</strain>
    </source>
</reference>
<reference evidence="9" key="6">
    <citation type="journal article" date="2018" name="Genome Biol.">
        <title>SKESA: strategic k-mer extension for scrupulous assemblies.</title>
        <authorList>
            <person name="Souvorov A."/>
            <person name="Agarwala R."/>
            <person name="Lipman D.J."/>
        </authorList>
    </citation>
    <scope>NUCLEOTIDE SEQUENCE [LARGE SCALE GENOMIC DNA]</scope>
    <source>
        <strain evidence="9">EuSCAPE_DE065</strain>
    </source>
</reference>
<evidence type="ECO:0000313" key="5">
    <source>
        <dbReference type="EMBL" id="EFB1701002.1"/>
    </source>
</evidence>
<dbReference type="EMBL" id="CP031546">
    <property type="protein sequence ID" value="AXO09507.1"/>
    <property type="molecule type" value="Genomic_DNA"/>
</dbReference>
<dbReference type="EMBL" id="SQQU01000032">
    <property type="protein sequence ID" value="MQS32432.1"/>
    <property type="molecule type" value="Genomic_DNA"/>
</dbReference>
<dbReference type="Proteomes" id="UP000532204">
    <property type="component" value="Unassembled WGS sequence"/>
</dbReference>
<dbReference type="EMBL" id="NNAK01000019">
    <property type="protein sequence ID" value="OZP03227.1"/>
    <property type="molecule type" value="Genomic_DNA"/>
</dbReference>
<dbReference type="Proteomes" id="UP000264870">
    <property type="component" value="Unassembled WGS sequence"/>
</dbReference>
<dbReference type="AlphaFoldDB" id="A0A1M3RRZ6"/>
<evidence type="ECO:0000313" key="10">
    <source>
        <dbReference type="EMBL" id="MQK25918.1"/>
    </source>
</evidence>
<dbReference type="EMBL" id="CP026399">
    <property type="protein sequence ID" value="AUY03473.1"/>
    <property type="molecule type" value="Genomic_DNA"/>
</dbReference>
<name>A0A1M3RRZ6_ECOLX</name>
<evidence type="ECO:0000313" key="15">
    <source>
        <dbReference type="EMBL" id="RDA36280.1"/>
    </source>
</evidence>
<evidence type="ECO:0000313" key="13">
    <source>
        <dbReference type="EMBL" id="OWW56119.1"/>
    </source>
</evidence>
<dbReference type="Proteomes" id="UP000290652">
    <property type="component" value="Unassembled WGS sequence"/>
</dbReference>
<reference evidence="10 31" key="12">
    <citation type="journal article" date="2019" name="Environ. Health Perspect.">
        <title>Inter-host Transmission of Carbapenemase-Producing Escherichia coli among Humans and Backyard Animals.</title>
        <authorList>
            <person name="Li J."/>
            <person name="Bi Z."/>
            <person name="Ma S."/>
            <person name="Chen B."/>
            <person name="Cai C."/>
            <person name="He J."/>
            <person name="Schwarz S."/>
            <person name="Sun C."/>
            <person name="Zhou Y."/>
            <person name="Yin J."/>
            <person name="Hulth A."/>
            <person name="Wang Y."/>
            <person name="Shen Z."/>
            <person name="Wang S."/>
            <person name="Wu C."/>
            <person name="Nilsson L.E."/>
            <person name="Walsh T.R."/>
            <person name="Borjesson S."/>
            <person name="Shen J."/>
            <person name="Sun Q."/>
            <person name="Wang Y."/>
        </authorList>
    </citation>
    <scope>NUCLEOTIDE SEQUENCE [LARGE SCALE GENOMIC DNA]</scope>
    <source>
        <strain evidence="10 31">A016f</strain>
    </source>
</reference>
<dbReference type="Proteomes" id="UP000471490">
    <property type="component" value="Unassembled WGS sequence"/>
</dbReference>
<dbReference type="Proteomes" id="UP000846355">
    <property type="component" value="Unassembled WGS sequence"/>
</dbReference>
<evidence type="ECO:0000313" key="4">
    <source>
        <dbReference type="EMBL" id="AXO09507.1"/>
    </source>
</evidence>
<dbReference type="Proteomes" id="UP000253687">
    <property type="component" value="Unassembled WGS sequence"/>
</dbReference>
<evidence type="ECO:0000313" key="3">
    <source>
        <dbReference type="EMBL" id="AUY03473.1"/>
    </source>
</evidence>
<dbReference type="EMBL" id="AASEPP010000024">
    <property type="protein sequence ID" value="EFC2247163.1"/>
    <property type="molecule type" value="Genomic_DNA"/>
</dbReference>
<evidence type="ECO:0000313" key="29">
    <source>
        <dbReference type="Proteomes" id="UP000321295"/>
    </source>
</evidence>
<evidence type="ECO:0000313" key="26">
    <source>
        <dbReference type="Proteomes" id="UP000264870"/>
    </source>
</evidence>
<evidence type="ECO:0000313" key="28">
    <source>
        <dbReference type="Proteomes" id="UP000290652"/>
    </source>
</evidence>
<accession>A0A2A2XJX7</accession>
<evidence type="ECO:0000313" key="17">
    <source>
        <dbReference type="EMBL" id="RXB29699.1"/>
    </source>
</evidence>
<evidence type="ECO:0000313" key="30">
    <source>
        <dbReference type="Proteomes" id="UP000321461"/>
    </source>
</evidence>
<accession>A0A236LUJ1</accession>
<dbReference type="EMBL" id="NHTF01000016">
    <property type="protein sequence ID" value="OWW56119.1"/>
    <property type="molecule type" value="Genomic_DNA"/>
</dbReference>
<reference evidence="5 36" key="16">
    <citation type="submission" date="2019-06" db="EMBL/GenBank/DDBJ databases">
        <authorList>
            <consortium name="GenomeTrakr network: Whole genome sequencing for foodborne pathogen traceback"/>
        </authorList>
    </citation>
    <scope>NUCLEOTIDE SEQUENCE [LARGE SCALE GENOMIC DNA]</scope>
    <source>
        <strain evidence="5 36">PSU-1847</strain>
    </source>
</reference>
<evidence type="ECO:0000313" key="1">
    <source>
        <dbReference type="EMBL" id="ATP24406.1"/>
    </source>
</evidence>
<dbReference type="Proteomes" id="UP000239554">
    <property type="component" value="Chromosome"/>
</dbReference>
<evidence type="ECO:0000313" key="11">
    <source>
        <dbReference type="EMBL" id="MQS32432.1"/>
    </source>
</evidence>
<reference evidence="4 25" key="10">
    <citation type="submission" date="2018-08" db="EMBL/GenBank/DDBJ databases">
        <title>Complete genome sequencing and genomic characterization of five Escherichia coli strains co-producing MCR-1 and ESBLs from different origins in China.</title>
        <authorList>
            <person name="Bai L."/>
        </authorList>
    </citation>
    <scope>NUCLEOTIDE SEQUENCE [LARGE SCALE GENOMIC DNA]</scope>
    <source>
        <strain evidence="4">Cq9</strain>
        <strain evidence="25">cq9</strain>
    </source>
</reference>
<evidence type="ECO:0000313" key="6">
    <source>
        <dbReference type="EMBL" id="EFC2247163.1"/>
    </source>
</evidence>
<reference evidence="9" key="11">
    <citation type="submission" date="2018-12" db="EMBL/GenBank/DDBJ databases">
        <authorList>
            <consortium name="NCBI Pathogen Detection Project"/>
        </authorList>
    </citation>
    <scope>NUCLEOTIDE SEQUENCE</scope>
    <source>
        <strain evidence="9">EuSCAPE_DE065</strain>
    </source>
</reference>
<dbReference type="EMBL" id="QOGZ01000021">
    <property type="protein sequence ID" value="RDA36280.1"/>
    <property type="molecule type" value="Genomic_DNA"/>
</dbReference>
<dbReference type="EMBL" id="SCIU01000025">
    <property type="protein sequence ID" value="RXB29699.1"/>
    <property type="molecule type" value="Genomic_DNA"/>
</dbReference>
<reference evidence="13 20" key="1">
    <citation type="submission" date="2017-05" db="EMBL/GenBank/DDBJ databases">
        <title>Sequencing of Escherichia coli that cause persistent and transient Mastitis.</title>
        <authorList>
            <person name="Thacker T.C."/>
            <person name="Lippolis J.D."/>
            <person name="Brunelle B.W."/>
            <person name="Casey T.A."/>
            <person name="Reinhardt T.A."/>
            <person name="Sacco R.E."/>
            <person name="Holman D.B."/>
        </authorList>
    </citation>
    <scope>NUCLEOTIDE SEQUENCE [LARGE SCALE GENOMIC DNA]</scope>
    <source>
        <strain evidence="13 20">ECA-B</strain>
    </source>
</reference>
<evidence type="ECO:0000313" key="31">
    <source>
        <dbReference type="Proteomes" id="UP000359125"/>
    </source>
</evidence>
<evidence type="ECO:0000313" key="7">
    <source>
        <dbReference type="EMBL" id="EFC9750369.1"/>
    </source>
</evidence>
<evidence type="ECO:0000313" key="21">
    <source>
        <dbReference type="Proteomes" id="UP000225264"/>
    </source>
</evidence>
<evidence type="ECO:0000313" key="33">
    <source>
        <dbReference type="Proteomes" id="UP000471490"/>
    </source>
</evidence>
<gene>
    <name evidence="3" type="ORF">C3F40_17925</name>
    <name evidence="13" type="ORF">CCS08_06645</name>
    <name evidence="14" type="ORF">CG702_09960</name>
    <name evidence="16" type="ORF">CIG67_00015</name>
    <name evidence="1" type="ORF">CQ842_12805</name>
    <name evidence="2" type="ORF">CR538_00850</name>
    <name evidence="8" type="ORF">DL968_22110</name>
    <name evidence="4" type="ORF">DS732_25925</name>
    <name evidence="15" type="ORF">DTL43_17585</name>
    <name evidence="11" type="ORF">E4K51_20200</name>
    <name evidence="6" type="ORF">E5H86_15425</name>
    <name evidence="7" type="ORF">E6D34_13965</name>
    <name evidence="10" type="ORF">EIZ93_16655</name>
    <name evidence="17" type="ORF">EPS97_13905</name>
    <name evidence="5" type="ORF">FJQ40_27450</name>
    <name evidence="12" type="ORF">FPI65_22175</name>
    <name evidence="18" type="ORF">FV293_17680</name>
    <name evidence="19" type="ORF">FWK02_17475</name>
    <name evidence="9" type="ORF">HMV95_18170</name>
</gene>
<evidence type="ECO:0000313" key="27">
    <source>
        <dbReference type="Proteomes" id="UP000288459"/>
    </source>
</evidence>
<dbReference type="EMBL" id="VRXD01000026">
    <property type="protein sequence ID" value="TXQ32413.1"/>
    <property type="molecule type" value="Genomic_DNA"/>
</dbReference>
<evidence type="ECO:0000313" key="32">
    <source>
        <dbReference type="Proteomes" id="UP000460351"/>
    </source>
</evidence>
<evidence type="ECO:0000313" key="9">
    <source>
        <dbReference type="EMBL" id="HAJ5960163.1"/>
    </source>
</evidence>
<organism evidence="5 36">
    <name type="scientific">Escherichia coli</name>
    <dbReference type="NCBI Taxonomy" id="562"/>
    <lineage>
        <taxon>Bacteria</taxon>
        <taxon>Pseudomonadati</taxon>
        <taxon>Pseudomonadota</taxon>
        <taxon>Gammaproteobacteria</taxon>
        <taxon>Enterobacterales</taxon>
        <taxon>Enterobacteriaceae</taxon>
        <taxon>Escherichia</taxon>
    </lineage>
</organism>
<dbReference type="EMBL" id="VSBS01000644">
    <property type="protein sequence ID" value="TXT00472.1"/>
    <property type="molecule type" value="Genomic_DNA"/>
</dbReference>